<name>X1R6Y8_9ZZZZ</name>
<dbReference type="EMBL" id="BARV01034530">
    <property type="protein sequence ID" value="GAI58905.1"/>
    <property type="molecule type" value="Genomic_DNA"/>
</dbReference>
<accession>X1R6Y8</accession>
<evidence type="ECO:0000256" key="1">
    <source>
        <dbReference type="SAM" id="MobiDB-lite"/>
    </source>
</evidence>
<dbReference type="AlphaFoldDB" id="X1R6Y8"/>
<gene>
    <name evidence="2" type="ORF">S06H3_54052</name>
</gene>
<protein>
    <submittedName>
        <fullName evidence="2">Uncharacterized protein</fullName>
    </submittedName>
</protein>
<feature type="non-terminal residue" evidence="2">
    <location>
        <position position="242"/>
    </location>
</feature>
<feature type="non-terminal residue" evidence="2">
    <location>
        <position position="1"/>
    </location>
</feature>
<reference evidence="2" key="1">
    <citation type="journal article" date="2014" name="Front. Microbiol.">
        <title>High frequency of phylogenetically diverse reductive dehalogenase-homologous genes in deep subseafloor sedimentary metagenomes.</title>
        <authorList>
            <person name="Kawai M."/>
            <person name="Futagami T."/>
            <person name="Toyoda A."/>
            <person name="Takaki Y."/>
            <person name="Nishi S."/>
            <person name="Hori S."/>
            <person name="Arai W."/>
            <person name="Tsubouchi T."/>
            <person name="Morono Y."/>
            <person name="Uchiyama I."/>
            <person name="Ito T."/>
            <person name="Fujiyama A."/>
            <person name="Inagaki F."/>
            <person name="Takami H."/>
        </authorList>
    </citation>
    <scope>NUCLEOTIDE SEQUENCE</scope>
    <source>
        <strain evidence="2">Expedition CK06-06</strain>
    </source>
</reference>
<feature type="region of interest" description="Disordered" evidence="1">
    <location>
        <begin position="220"/>
        <end position="242"/>
    </location>
</feature>
<evidence type="ECO:0000313" key="2">
    <source>
        <dbReference type="EMBL" id="GAI58905.1"/>
    </source>
</evidence>
<comment type="caution">
    <text evidence="2">The sequence shown here is derived from an EMBL/GenBank/DDBJ whole genome shotgun (WGS) entry which is preliminary data.</text>
</comment>
<sequence length="242" mass="27728">SGLALEQARRQAEEYSLRYSLERTANDAADVLVKTAGMPSNWEENAENLETPGLVSALNNLSMRKFESLRRLCASENWKDPAKQAVMDFFDNSENFEIRLIEEATGENLWPPIYPRWDVKTTSGCENSLEVVVVKRLVAIGEVGIGGEIKGMLHIRGKPPEYYLEFTVGPNELNTRDWYIVVTPADPGNPTVWIWVNRGIPPEIWNYDYQFPESKPPIFRPRWHGLDDNDPNHPDRYPKPKN</sequence>
<proteinExistence type="predicted"/>
<organism evidence="2">
    <name type="scientific">marine sediment metagenome</name>
    <dbReference type="NCBI Taxonomy" id="412755"/>
    <lineage>
        <taxon>unclassified sequences</taxon>
        <taxon>metagenomes</taxon>
        <taxon>ecological metagenomes</taxon>
    </lineage>
</organism>
<feature type="compositionally biased region" description="Basic and acidic residues" evidence="1">
    <location>
        <begin position="224"/>
        <end position="242"/>
    </location>
</feature>